<dbReference type="EMBL" id="RBXN01000001">
    <property type="protein sequence ID" value="RKT61347.1"/>
    <property type="molecule type" value="Genomic_DNA"/>
</dbReference>
<evidence type="ECO:0000256" key="1">
    <source>
        <dbReference type="SAM" id="Phobius"/>
    </source>
</evidence>
<dbReference type="RefSeq" id="WP_022602745.1">
    <property type="nucleotide sequence ID" value="NZ_KI440833.1"/>
</dbReference>
<reference evidence="2 3" key="1">
    <citation type="submission" date="2018-10" db="EMBL/GenBank/DDBJ databases">
        <title>Genomic Encyclopedia of Archaeal and Bacterial Type Strains, Phase II (KMG-II): from individual species to whole genera.</title>
        <authorList>
            <person name="Goeker M."/>
        </authorList>
    </citation>
    <scope>NUCLEOTIDE SEQUENCE [LARGE SCALE GENOMIC DNA]</scope>
    <source>
        <strain evidence="2 3">NSB1</strain>
    </source>
</reference>
<evidence type="ECO:0000313" key="2">
    <source>
        <dbReference type="EMBL" id="RKT61347.1"/>
    </source>
</evidence>
<dbReference type="AlphaFoldDB" id="A0A495WJA3"/>
<keyword evidence="3" id="KW-1185">Reference proteome</keyword>
<name>A0A495WJA3_9BACT</name>
<keyword evidence="1" id="KW-1133">Transmembrane helix</keyword>
<feature type="transmembrane region" description="Helical" evidence="1">
    <location>
        <begin position="6"/>
        <end position="25"/>
    </location>
</feature>
<keyword evidence="1" id="KW-0812">Transmembrane</keyword>
<dbReference type="GeneID" id="92927546"/>
<gene>
    <name evidence="2" type="ORF">BC742_0393</name>
</gene>
<dbReference type="OrthoDB" id="7693378at2"/>
<evidence type="ECO:0000313" key="3">
    <source>
        <dbReference type="Proteomes" id="UP000269493"/>
    </source>
</evidence>
<sequence length="77" mass="8937">MIEELVDIIAMVIALILILWLYIFLPIKMARKRGRSAFGWVVLFGIISPLWGIIVLHVLGDSKQKIRKDIIEELHRN</sequence>
<feature type="transmembrane region" description="Helical" evidence="1">
    <location>
        <begin position="37"/>
        <end position="59"/>
    </location>
</feature>
<keyword evidence="1" id="KW-0472">Membrane</keyword>
<dbReference type="Proteomes" id="UP000269493">
    <property type="component" value="Unassembled WGS sequence"/>
</dbReference>
<organism evidence="2 3">
    <name type="scientific">Coprobacter fastidiosus NSB1 = JCM 33896</name>
    <dbReference type="NCBI Taxonomy" id="1349822"/>
    <lineage>
        <taxon>Bacteria</taxon>
        <taxon>Pseudomonadati</taxon>
        <taxon>Bacteroidota</taxon>
        <taxon>Bacteroidia</taxon>
        <taxon>Bacteroidales</taxon>
        <taxon>Barnesiellaceae</taxon>
        <taxon>Coprobacter</taxon>
    </lineage>
</organism>
<comment type="caution">
    <text evidence="2">The sequence shown here is derived from an EMBL/GenBank/DDBJ whole genome shotgun (WGS) entry which is preliminary data.</text>
</comment>
<proteinExistence type="predicted"/>
<accession>A0A495WJA3</accession>
<protein>
    <submittedName>
        <fullName evidence="2">Uncharacterized protein</fullName>
    </submittedName>
</protein>